<evidence type="ECO:0000313" key="1">
    <source>
        <dbReference type="EMBL" id="CAG9332078.1"/>
    </source>
</evidence>
<dbReference type="AlphaFoldDB" id="A0AAU9KFS6"/>
<dbReference type="Proteomes" id="UP001162131">
    <property type="component" value="Unassembled WGS sequence"/>
</dbReference>
<reference evidence="1" key="1">
    <citation type="submission" date="2021-09" db="EMBL/GenBank/DDBJ databases">
        <authorList>
            <consortium name="AG Swart"/>
            <person name="Singh M."/>
            <person name="Singh A."/>
            <person name="Seah K."/>
            <person name="Emmerich C."/>
        </authorList>
    </citation>
    <scope>NUCLEOTIDE SEQUENCE</scope>
    <source>
        <strain evidence="1">ATCC30299</strain>
    </source>
</reference>
<comment type="caution">
    <text evidence="1">The sequence shown here is derived from an EMBL/GenBank/DDBJ whole genome shotgun (WGS) entry which is preliminary data.</text>
</comment>
<gene>
    <name evidence="1" type="ORF">BSTOLATCC_MIC55533</name>
</gene>
<organism evidence="1 2">
    <name type="scientific">Blepharisma stoltei</name>
    <dbReference type="NCBI Taxonomy" id="1481888"/>
    <lineage>
        <taxon>Eukaryota</taxon>
        <taxon>Sar</taxon>
        <taxon>Alveolata</taxon>
        <taxon>Ciliophora</taxon>
        <taxon>Postciliodesmatophora</taxon>
        <taxon>Heterotrichea</taxon>
        <taxon>Heterotrichida</taxon>
        <taxon>Blepharismidae</taxon>
        <taxon>Blepharisma</taxon>
    </lineage>
</organism>
<evidence type="ECO:0000313" key="2">
    <source>
        <dbReference type="Proteomes" id="UP001162131"/>
    </source>
</evidence>
<accession>A0AAU9KFS6</accession>
<keyword evidence="2" id="KW-1185">Reference proteome</keyword>
<protein>
    <submittedName>
        <fullName evidence="1">Uncharacterized protein</fullName>
    </submittedName>
</protein>
<sequence length="306" mass="35103">MKVSYLIILSVVYVFSYPLELIKDFILDAHLKIVGNPIENPECLDVDQLDAIINNFYKLVGEFNENILPESLNGQLNTLITSLSSTLSNRNFEAFLLSIDNSLNDSHELFSELHLTPSPFSSTLYAFISSIKQSDFQSAEQQFLDLLQSAFISQRKIIQQLELTSSQSYYLEQFYRGIIKGLQPPTVNFGNCFYILDYYPQMCYRALLHFDLCIFLRILCEDSKTFFKIWENSTNMMAMNCKFGEMIGTILNMTSKNGISLTIMNYKENMDEINDYAKKFISASGPFDIGYYPASIFRLLTGFTIS</sequence>
<proteinExistence type="predicted"/>
<dbReference type="EMBL" id="CAJZBQ010000054">
    <property type="protein sequence ID" value="CAG9332078.1"/>
    <property type="molecule type" value="Genomic_DNA"/>
</dbReference>
<name>A0AAU9KFS6_9CILI</name>